<accession>A0A7G9REC2</accession>
<evidence type="ECO:0000256" key="1">
    <source>
        <dbReference type="SAM" id="SignalP"/>
    </source>
</evidence>
<organism evidence="2 3">
    <name type="scientific">Nocardioides mesophilus</name>
    <dbReference type="NCBI Taxonomy" id="433659"/>
    <lineage>
        <taxon>Bacteria</taxon>
        <taxon>Bacillati</taxon>
        <taxon>Actinomycetota</taxon>
        <taxon>Actinomycetes</taxon>
        <taxon>Propionibacteriales</taxon>
        <taxon>Nocardioidaceae</taxon>
        <taxon>Nocardioides</taxon>
    </lineage>
</organism>
<dbReference type="RefSeq" id="WP_187579791.1">
    <property type="nucleotide sequence ID" value="NZ_CP060713.1"/>
</dbReference>
<evidence type="ECO:0000313" key="3">
    <source>
        <dbReference type="Proteomes" id="UP000515947"/>
    </source>
</evidence>
<feature type="chain" id="PRO_5039677607" description="Ig-like domain repeat protein" evidence="1">
    <location>
        <begin position="24"/>
        <end position="249"/>
    </location>
</feature>
<dbReference type="KEGG" id="nmes:H9L09_06070"/>
<gene>
    <name evidence="2" type="ORF">H9L09_06070</name>
</gene>
<evidence type="ECO:0008006" key="4">
    <source>
        <dbReference type="Google" id="ProtNLM"/>
    </source>
</evidence>
<dbReference type="Proteomes" id="UP000515947">
    <property type="component" value="Chromosome"/>
</dbReference>
<sequence length="249" mass="25947">MFAAILKKSVASAAAAGAVIAVAGLSAPATVGSSPSIEKVACKKDYPSAIATITNVALRNPAQPYGLTNVAVATVTANVGKPTGNVRISVAGRSWTVGVNNGVARKTLPRDLAAQETYPVSARFVPNCDTGEYGGSSDTTYLTVTRADTSITRLKAPNRRAGGHPSVTATVGSANLAPNGSARVRIYNGGAVETQVVRVQKLEDGSGLIEARFGRVFKRGVWTARVSYLGNKNFQQASADRTFVLKPRR</sequence>
<protein>
    <recommendedName>
        <fullName evidence="4">Ig-like domain repeat protein</fullName>
    </recommendedName>
</protein>
<reference evidence="2 3" key="1">
    <citation type="submission" date="2020-08" db="EMBL/GenBank/DDBJ databases">
        <title>Genome sequence of Nocardioides mesophilus KACC 16243T.</title>
        <authorList>
            <person name="Hyun D.-W."/>
            <person name="Bae J.-W."/>
        </authorList>
    </citation>
    <scope>NUCLEOTIDE SEQUENCE [LARGE SCALE GENOMIC DNA]</scope>
    <source>
        <strain evidence="2 3">KACC 16243</strain>
    </source>
</reference>
<feature type="signal peptide" evidence="1">
    <location>
        <begin position="1"/>
        <end position="23"/>
    </location>
</feature>
<dbReference type="EMBL" id="CP060713">
    <property type="protein sequence ID" value="QNN53947.1"/>
    <property type="molecule type" value="Genomic_DNA"/>
</dbReference>
<dbReference type="AlphaFoldDB" id="A0A7G9REC2"/>
<keyword evidence="1" id="KW-0732">Signal</keyword>
<name>A0A7G9REC2_9ACTN</name>
<keyword evidence="3" id="KW-1185">Reference proteome</keyword>
<proteinExistence type="predicted"/>
<evidence type="ECO:0000313" key="2">
    <source>
        <dbReference type="EMBL" id="QNN53947.1"/>
    </source>
</evidence>